<dbReference type="InterPro" id="IPR000683">
    <property type="entry name" value="Gfo/Idh/MocA-like_OxRdtase_N"/>
</dbReference>
<feature type="domain" description="Gfo/Idh/MocA-like oxidoreductase N-terminal" evidence="1">
    <location>
        <begin position="4"/>
        <end position="106"/>
    </location>
</feature>
<dbReference type="SUPFAM" id="SSF55347">
    <property type="entry name" value="Glyceraldehyde-3-phosphate dehydrogenase-like, C-terminal domain"/>
    <property type="match status" value="1"/>
</dbReference>
<dbReference type="PANTHER" id="PTHR43377:SF6">
    <property type="entry name" value="GFO_IDH_MOCA-LIKE OXIDOREDUCTASE N-TERMINAL DOMAIN-CONTAINING PROTEIN"/>
    <property type="match status" value="1"/>
</dbReference>
<evidence type="ECO:0000259" key="1">
    <source>
        <dbReference type="Pfam" id="PF01408"/>
    </source>
</evidence>
<reference evidence="2" key="1">
    <citation type="submission" date="2020-05" db="EMBL/GenBank/DDBJ databases">
        <authorList>
            <person name="Chiriac C."/>
            <person name="Salcher M."/>
            <person name="Ghai R."/>
            <person name="Kavagutti S V."/>
        </authorList>
    </citation>
    <scope>NUCLEOTIDE SEQUENCE</scope>
</reference>
<dbReference type="InterPro" id="IPR036291">
    <property type="entry name" value="NAD(P)-bd_dom_sf"/>
</dbReference>
<accession>A0A6J6X7D1</accession>
<dbReference type="Gene3D" id="3.30.360.10">
    <property type="entry name" value="Dihydrodipicolinate Reductase, domain 2"/>
    <property type="match status" value="1"/>
</dbReference>
<name>A0A6J6X7D1_9ZZZZ</name>
<evidence type="ECO:0000313" key="2">
    <source>
        <dbReference type="EMBL" id="CAB4792612.1"/>
    </source>
</evidence>
<protein>
    <submittedName>
        <fullName evidence="2">Unannotated protein</fullName>
    </submittedName>
</protein>
<proteinExistence type="predicted"/>
<organism evidence="2">
    <name type="scientific">freshwater metagenome</name>
    <dbReference type="NCBI Taxonomy" id="449393"/>
    <lineage>
        <taxon>unclassified sequences</taxon>
        <taxon>metagenomes</taxon>
        <taxon>ecological metagenomes</taxon>
    </lineage>
</organism>
<dbReference type="Pfam" id="PF01408">
    <property type="entry name" value="GFO_IDH_MocA"/>
    <property type="match status" value="1"/>
</dbReference>
<sequence length="303" mass="32884">MPTVGLVGCGNWGRNILRDLLALGATVHVADPNPAARTLALEGGAASAIPNHLDLPPCDGLVVAVPIECTGAVVLELLRTQEGSVPLFVEKPLAHTVDLARRIADAGAGRVFVMDKWRYHPAVEKVRSLIAEDRLGPVESISLDRWGRWDAQRSLSATWWLAPHDLSIVLHWLGTIPPVVCARSAIHGLTQDTWMNLQEGTGPSVTIDIRTASSEHRRSFTVVGRDATVHLSDADAEYLIVDNPRSGFPRNEQRLALARTLPLKAELTRFLGYLYGGPPPYSTVLDGLMVVERLARIDGLTAS</sequence>
<dbReference type="EMBL" id="CAFBON010000111">
    <property type="protein sequence ID" value="CAB4991269.1"/>
    <property type="molecule type" value="Genomic_DNA"/>
</dbReference>
<dbReference type="SUPFAM" id="SSF51735">
    <property type="entry name" value="NAD(P)-binding Rossmann-fold domains"/>
    <property type="match status" value="1"/>
</dbReference>
<dbReference type="EMBL" id="CAFAAJ010000017">
    <property type="protein sequence ID" value="CAB4792612.1"/>
    <property type="molecule type" value="Genomic_DNA"/>
</dbReference>
<evidence type="ECO:0000313" key="3">
    <source>
        <dbReference type="EMBL" id="CAB4991269.1"/>
    </source>
</evidence>
<dbReference type="GO" id="GO:0000166">
    <property type="term" value="F:nucleotide binding"/>
    <property type="evidence" value="ECO:0007669"/>
    <property type="project" value="InterPro"/>
</dbReference>
<dbReference type="PANTHER" id="PTHR43377">
    <property type="entry name" value="BILIVERDIN REDUCTASE A"/>
    <property type="match status" value="1"/>
</dbReference>
<dbReference type="AlphaFoldDB" id="A0A6J6X7D1"/>
<dbReference type="Gene3D" id="3.40.50.720">
    <property type="entry name" value="NAD(P)-binding Rossmann-like Domain"/>
    <property type="match status" value="1"/>
</dbReference>
<dbReference type="InterPro" id="IPR051450">
    <property type="entry name" value="Gfo/Idh/MocA_Oxidoreductases"/>
</dbReference>
<gene>
    <name evidence="2" type="ORF">UFOPK3001_00402</name>
    <name evidence="3" type="ORF">UFOPK3954_01176</name>
</gene>